<reference evidence="1" key="2">
    <citation type="submission" date="2022-01" db="EMBL/GenBank/DDBJ databases">
        <authorList>
            <person name="Yamashiro T."/>
            <person name="Shiraishi A."/>
            <person name="Satake H."/>
            <person name="Nakayama K."/>
        </authorList>
    </citation>
    <scope>NUCLEOTIDE SEQUENCE</scope>
</reference>
<protein>
    <recommendedName>
        <fullName evidence="3">Transmembrane protein</fullName>
    </recommendedName>
</protein>
<sequence length="114" mass="13516">MRLVTHGLEECKFENTYNNDKSLSEIQLEHEKEDELVVVVVKVVHECRHWMGESFWEGGDDFGVDVLCFHTCLTDILGFLEKFKWWFEQDIDGESEDDNEKKLVMVNEEGWMIK</sequence>
<evidence type="ECO:0000313" key="1">
    <source>
        <dbReference type="EMBL" id="GJS94459.1"/>
    </source>
</evidence>
<evidence type="ECO:0000313" key="2">
    <source>
        <dbReference type="Proteomes" id="UP001151760"/>
    </source>
</evidence>
<reference evidence="1" key="1">
    <citation type="journal article" date="2022" name="Int. J. Mol. Sci.">
        <title>Draft Genome of Tanacetum Coccineum: Genomic Comparison of Closely Related Tanacetum-Family Plants.</title>
        <authorList>
            <person name="Yamashiro T."/>
            <person name="Shiraishi A."/>
            <person name="Nakayama K."/>
            <person name="Satake H."/>
        </authorList>
    </citation>
    <scope>NUCLEOTIDE SEQUENCE</scope>
</reference>
<organism evidence="1 2">
    <name type="scientific">Tanacetum coccineum</name>
    <dbReference type="NCBI Taxonomy" id="301880"/>
    <lineage>
        <taxon>Eukaryota</taxon>
        <taxon>Viridiplantae</taxon>
        <taxon>Streptophyta</taxon>
        <taxon>Embryophyta</taxon>
        <taxon>Tracheophyta</taxon>
        <taxon>Spermatophyta</taxon>
        <taxon>Magnoliopsida</taxon>
        <taxon>eudicotyledons</taxon>
        <taxon>Gunneridae</taxon>
        <taxon>Pentapetalae</taxon>
        <taxon>asterids</taxon>
        <taxon>campanulids</taxon>
        <taxon>Asterales</taxon>
        <taxon>Asteraceae</taxon>
        <taxon>Asteroideae</taxon>
        <taxon>Anthemideae</taxon>
        <taxon>Anthemidinae</taxon>
        <taxon>Tanacetum</taxon>
    </lineage>
</organism>
<evidence type="ECO:0008006" key="3">
    <source>
        <dbReference type="Google" id="ProtNLM"/>
    </source>
</evidence>
<comment type="caution">
    <text evidence="1">The sequence shown here is derived from an EMBL/GenBank/DDBJ whole genome shotgun (WGS) entry which is preliminary data.</text>
</comment>
<dbReference type="Proteomes" id="UP001151760">
    <property type="component" value="Unassembled WGS sequence"/>
</dbReference>
<name>A0ABQ4ZVY0_9ASTR</name>
<proteinExistence type="predicted"/>
<dbReference type="EMBL" id="BQNB010011732">
    <property type="protein sequence ID" value="GJS94459.1"/>
    <property type="molecule type" value="Genomic_DNA"/>
</dbReference>
<keyword evidence="2" id="KW-1185">Reference proteome</keyword>
<accession>A0ABQ4ZVY0</accession>
<gene>
    <name evidence="1" type="ORF">Tco_0801427</name>
</gene>